<dbReference type="OrthoDB" id="443634at2759"/>
<dbReference type="Gene3D" id="2.10.70.80">
    <property type="match status" value="3"/>
</dbReference>
<dbReference type="InterPro" id="IPR006581">
    <property type="entry name" value="VPS10"/>
</dbReference>
<dbReference type="GO" id="GO:0006623">
    <property type="term" value="P:protein targeting to vacuole"/>
    <property type="evidence" value="ECO:0007669"/>
    <property type="project" value="TreeGrafter"/>
</dbReference>
<keyword evidence="5" id="KW-0812">Transmembrane</keyword>
<evidence type="ECO:0000313" key="7">
    <source>
        <dbReference type="EMBL" id="RHZ50479.1"/>
    </source>
</evidence>
<sequence length="2087" mass="239003">MPLVVESSIVNHERYSFEYFPTQFFYIKESKVVMLLDSSGNVYRSENEGGDWNRISDVEENQAYSLVQHPFDYNRVFILTLGTKHYKTEDKGETWKSFTTQVQPARGSIILSFHAERSEWILFRGTLCENEGYDCNDETYYTLNGFDESPKLLLKHTDKCVWARSTKYLQESPESEIYCIKYDTSDRLMRKFSDFKLIRSQDYFKNSETVNFNTGKDIYGVVGLATVQEYMVAAVKNVRTFDLEMYVTKDQKNWEIANFPLDTVLKEKQDGYTILESSRYHLVIDVLSSRFINSGSLFISNSDGNYFLNSIDHTNRDSEGHVDFEKVQSFKGTMLVNIVYNWQQIENGTAIGKQIRSKMSFEDGTKSSWEYITPPLKDYGGENFPCDPDLKKSGECSLHLHSVTSFVNYGFVYSSESAAGFLMGVGNVGPYLLPYDQCDTFLSINGGLNWKVVAKGAHMYEFGNMGSLIVMVDDEVPTNYISYSYDYGANWIKYDLGIKIRAKMLTSDPKSESQSFILIGSFLPNENKDNKYHHCTFKIDFKNLHDRKCTANDFEVWIPKKPNGNPDCLMGTTVTYRRRKNDAHCYVGKDELIVDMKTCPCTEEDFECNYNFIRKDSKCVEDREKYIKPKCKNVGDTYLAPAAYRLIPGNECDLENANLEFSIEPTNKTCTKDDVVKEITTTTSHYSFDYYSYFLDSTVVMAKTIVGKIYRSDDDGTNWNLFLDDSIFYMRLHDHKNDRAFFFTSEKLYYTSDRGKNYEEITLPLKPNTIGRPLIDFHPTEPEWLLFLGEECSKNKCHTKVYFSKDNGKSWSEGIETWAEKCIFGKDVDFEEVKDIIFCSAYKDKNYPYGQDFLTGSTEANPLQLISIDLKNNNEKKVLMSEIVEYFVFNEFLAVAKERNGQLILYISLDGENFAEAQFPPDVNVEKQVYTLLQSNTGSVFLDVYRSLAFNAEYGALFKSNGNGTFFSLSLESTNRNSVGNVDFEKVQGMDGIILANIVSNIDEVKSKGKKVISEISFDDGSTWNRLKTRPNCKNDDCYLNLHGRTDANWGATIYSTSNAIGLVLGIGNVGEYLKDFSQSDTYLSRDAGRNWEKIKSGQSLYELGDNGTMIVVIDNESPTNELKFSWNYGKNWENYKFYDKPVRVLNLMTNPKLPSMKFIITGTTASGDGSQYESTIITVDFTNLDKRDCTSNDFELWDPMEGSDNECLLGRKVKYWRRKADRECKIRGVNLNLDPKEEPCKCTKNDFECDANYFREEGECVLRGPDPERPVNCQGEYEGKSGYRKIHKTKCSGGINLEGKKNKPCAGENHEIIKSTKLFDARIKDYFYFEDSSSVIIRTDDNKVWQSKDSGFSWNTIEDFKDDAIVTMVQNAYFKNSAYFITMNNYHFYTNDGGLNFKKMEVPSGPNTLQIPIFDFHPDNKEWLIYTGCQGCDLIYSPDCHTEAYYTKNGGDSKDDWKLIDKYVRICSWARDKKFKVNGNAIFCENYEEKSGSQRTSFKNPRFCYSKDFYNNPKCIIENVVGFASFEEYVVVAQLLPSGQSLKLYISMDGDTFAEAQFPHNLPISHNAFTILQSNTHSISLHVTETSHTFWGNILKSNSNGTYYGLSLEKVNRDEYGFVDFEKMLGIEGIALSNVVSNPQEVMMGSAKKLKSMITFNDGGVWQFLNSPERDSNGNKYDCKQNCNLHLHSYTERRDPRDSFSSSSATGLMMGVGNVGEYLTNYLDGDTFLTRDAGLTWNEIKKGAYMYDFGDQGSILILVDDENPTDHIIYSFNEGLNWVDYQVTEPKNLIKFHDIATSPNGLSSKFILRGRYRGSFDKEVIVFLDFTGKLPKNCTLNTDDPDNDDYELWSPTHANNEKCLFGRETQYYRRNLTKNCQVGDNIIPHKEVTKNCTCTLHDFECDYNYIRNDKNECVLVEGTQPLQVNIAEQCSSQEFYYESNGFRKIPFSSCEGDETEFLGKQHPCPGLGHSTLLWVMIILAPFIIVGIVTACYVYRRRDRFGYAPLGQIRLGDHNSPTSFIFSIPSLFMDMIYSIRVPRSVSRAFSRILPGNNNSGGNRSRYQYSPVATDEPLGVSLEDYENDNEEL</sequence>
<dbReference type="PANTHER" id="PTHR12106">
    <property type="entry name" value="SORTILIN RELATED"/>
    <property type="match status" value="1"/>
</dbReference>
<comment type="caution">
    <text evidence="7">The sequence shown here is derived from an EMBL/GenBank/DDBJ whole genome shotgun (WGS) entry which is preliminary data.</text>
</comment>
<dbReference type="InterPro" id="IPR031778">
    <property type="entry name" value="Sortilin_N"/>
</dbReference>
<dbReference type="GO" id="GO:0016020">
    <property type="term" value="C:membrane"/>
    <property type="evidence" value="ECO:0007669"/>
    <property type="project" value="UniProtKB-SubCell"/>
</dbReference>
<dbReference type="Pfam" id="PF15901">
    <property type="entry name" value="Sortilin_C"/>
    <property type="match status" value="3"/>
</dbReference>
<name>A0A397GJW5_9GLOM</name>
<comment type="subcellular location">
    <subcellularLocation>
        <location evidence="1">Membrane</location>
    </subcellularLocation>
</comment>
<dbReference type="Gene3D" id="2.130.10.10">
    <property type="entry name" value="YVTN repeat-like/Quinoprotein amine dehydrogenase"/>
    <property type="match status" value="2"/>
</dbReference>
<evidence type="ECO:0000256" key="4">
    <source>
        <dbReference type="ARBA" id="ARBA00023180"/>
    </source>
</evidence>
<dbReference type="PANTHER" id="PTHR12106:SF27">
    <property type="entry name" value="SORTILIN-RELATED RECEPTOR"/>
    <property type="match status" value="1"/>
</dbReference>
<dbReference type="GO" id="GO:0006896">
    <property type="term" value="P:Golgi to vacuole transport"/>
    <property type="evidence" value="ECO:0007669"/>
    <property type="project" value="TreeGrafter"/>
</dbReference>
<organism evidence="7 8">
    <name type="scientific">Diversispora epigaea</name>
    <dbReference type="NCBI Taxonomy" id="1348612"/>
    <lineage>
        <taxon>Eukaryota</taxon>
        <taxon>Fungi</taxon>
        <taxon>Fungi incertae sedis</taxon>
        <taxon>Mucoromycota</taxon>
        <taxon>Glomeromycotina</taxon>
        <taxon>Glomeromycetes</taxon>
        <taxon>Diversisporales</taxon>
        <taxon>Diversisporaceae</taxon>
        <taxon>Diversispora</taxon>
    </lineage>
</organism>
<evidence type="ECO:0000256" key="2">
    <source>
        <dbReference type="ARBA" id="ARBA00022737"/>
    </source>
</evidence>
<evidence type="ECO:0000313" key="8">
    <source>
        <dbReference type="Proteomes" id="UP000266861"/>
    </source>
</evidence>
<dbReference type="SMART" id="SM00602">
    <property type="entry name" value="VPS10"/>
    <property type="match status" value="3"/>
</dbReference>
<feature type="transmembrane region" description="Helical" evidence="5">
    <location>
        <begin position="1973"/>
        <end position="1995"/>
    </location>
</feature>
<dbReference type="SUPFAM" id="SSF110296">
    <property type="entry name" value="Oligoxyloglucan reducing end-specific cellobiohydrolase"/>
    <property type="match status" value="4"/>
</dbReference>
<evidence type="ECO:0000256" key="5">
    <source>
        <dbReference type="SAM" id="Phobius"/>
    </source>
</evidence>
<dbReference type="Proteomes" id="UP000266861">
    <property type="component" value="Unassembled WGS sequence"/>
</dbReference>
<dbReference type="Pfam" id="PF15902">
    <property type="entry name" value="Sortilin-Vps10"/>
    <property type="match status" value="3"/>
</dbReference>
<dbReference type="Gene3D" id="3.30.60.270">
    <property type="match status" value="3"/>
</dbReference>
<keyword evidence="4" id="KW-0325">Glycoprotein</keyword>
<gene>
    <name evidence="7" type="ORF">Glove_498g22</name>
</gene>
<dbReference type="InterPro" id="IPR050310">
    <property type="entry name" value="VPS10-sortilin"/>
</dbReference>
<dbReference type="InterPro" id="IPR015943">
    <property type="entry name" value="WD40/YVTN_repeat-like_dom_sf"/>
</dbReference>
<accession>A0A397GJW5</accession>
<dbReference type="CDD" id="cd15482">
    <property type="entry name" value="Sialidase_non-viral"/>
    <property type="match status" value="1"/>
</dbReference>
<protein>
    <recommendedName>
        <fullName evidence="6">VPS10 domain-containing protein</fullName>
    </recommendedName>
</protein>
<feature type="domain" description="VPS10" evidence="6">
    <location>
        <begin position="698"/>
        <end position="1311"/>
    </location>
</feature>
<keyword evidence="5" id="KW-1133">Transmembrane helix</keyword>
<keyword evidence="2" id="KW-0677">Repeat</keyword>
<keyword evidence="3 5" id="KW-0472">Membrane</keyword>
<dbReference type="STRING" id="1348612.A0A397GJW5"/>
<evidence type="ECO:0000256" key="3">
    <source>
        <dbReference type="ARBA" id="ARBA00023136"/>
    </source>
</evidence>
<feature type="domain" description="VPS10" evidence="6">
    <location>
        <begin position="1334"/>
        <end position="1970"/>
    </location>
</feature>
<feature type="domain" description="VPS10" evidence="6">
    <location>
        <begin position="31"/>
        <end position="675"/>
    </location>
</feature>
<evidence type="ECO:0000259" key="6">
    <source>
        <dbReference type="SMART" id="SM00602"/>
    </source>
</evidence>
<proteinExistence type="predicted"/>
<evidence type="ECO:0000256" key="1">
    <source>
        <dbReference type="ARBA" id="ARBA00004370"/>
    </source>
</evidence>
<dbReference type="InterPro" id="IPR031777">
    <property type="entry name" value="Sortilin_C"/>
</dbReference>
<dbReference type="GO" id="GO:0006895">
    <property type="term" value="P:Golgi to endosome transport"/>
    <property type="evidence" value="ECO:0007669"/>
    <property type="project" value="TreeGrafter"/>
</dbReference>
<dbReference type="GO" id="GO:0005794">
    <property type="term" value="C:Golgi apparatus"/>
    <property type="evidence" value="ECO:0007669"/>
    <property type="project" value="TreeGrafter"/>
</dbReference>
<keyword evidence="8" id="KW-1185">Reference proteome</keyword>
<dbReference type="EMBL" id="PQFF01000431">
    <property type="protein sequence ID" value="RHZ50479.1"/>
    <property type="molecule type" value="Genomic_DNA"/>
</dbReference>
<reference evidence="7 8" key="1">
    <citation type="submission" date="2018-08" db="EMBL/GenBank/DDBJ databases">
        <title>Genome and evolution of the arbuscular mycorrhizal fungus Diversispora epigaea (formerly Glomus versiforme) and its bacterial endosymbionts.</title>
        <authorList>
            <person name="Sun X."/>
            <person name="Fei Z."/>
            <person name="Harrison M."/>
        </authorList>
    </citation>
    <scope>NUCLEOTIDE SEQUENCE [LARGE SCALE GENOMIC DNA]</scope>
    <source>
        <strain evidence="7 8">IT104</strain>
    </source>
</reference>
<dbReference type="GO" id="GO:0005829">
    <property type="term" value="C:cytosol"/>
    <property type="evidence" value="ECO:0007669"/>
    <property type="project" value="GOC"/>
</dbReference>